<organism evidence="2 3">
    <name type="scientific">Pseudomonas fluorescens</name>
    <dbReference type="NCBI Taxonomy" id="294"/>
    <lineage>
        <taxon>Bacteria</taxon>
        <taxon>Pseudomonadati</taxon>
        <taxon>Pseudomonadota</taxon>
        <taxon>Gammaproteobacteria</taxon>
        <taxon>Pseudomonadales</taxon>
        <taxon>Pseudomonadaceae</taxon>
        <taxon>Pseudomonas</taxon>
    </lineage>
</organism>
<accession>A0A5E7Q145</accession>
<dbReference type="Proteomes" id="UP000377224">
    <property type="component" value="Unassembled WGS sequence"/>
</dbReference>
<dbReference type="InterPro" id="IPR013783">
    <property type="entry name" value="Ig-like_fold"/>
</dbReference>
<name>A0A5E7Q145_PSEFL</name>
<dbReference type="InterPro" id="IPR002477">
    <property type="entry name" value="Peptidoglycan-bd-like"/>
</dbReference>
<gene>
    <name evidence="2" type="ORF">PS896_05671</name>
</gene>
<dbReference type="InterPro" id="IPR036365">
    <property type="entry name" value="PGBD-like_sf"/>
</dbReference>
<proteinExistence type="predicted"/>
<feature type="domain" description="Peptidoglycan binding-like" evidence="1">
    <location>
        <begin position="286"/>
        <end position="331"/>
    </location>
</feature>
<dbReference type="EMBL" id="CABVIN010000013">
    <property type="protein sequence ID" value="VVP55551.1"/>
    <property type="molecule type" value="Genomic_DNA"/>
</dbReference>
<dbReference type="SUPFAM" id="SSF47090">
    <property type="entry name" value="PGBD-like"/>
    <property type="match status" value="1"/>
</dbReference>
<protein>
    <recommendedName>
        <fullName evidence="1">Peptidoglycan binding-like domain-containing protein</fullName>
    </recommendedName>
</protein>
<dbReference type="InterPro" id="IPR036366">
    <property type="entry name" value="PGBDSf"/>
</dbReference>
<evidence type="ECO:0000259" key="1">
    <source>
        <dbReference type="Pfam" id="PF01471"/>
    </source>
</evidence>
<dbReference type="SUPFAM" id="SSF49478">
    <property type="entry name" value="Cna protein B-type domain"/>
    <property type="match status" value="1"/>
</dbReference>
<reference evidence="2 3" key="1">
    <citation type="submission" date="2019-09" db="EMBL/GenBank/DDBJ databases">
        <authorList>
            <person name="Chandra G."/>
            <person name="Truman W A."/>
        </authorList>
    </citation>
    <scope>NUCLEOTIDE SEQUENCE [LARGE SCALE GENOMIC DNA]</scope>
    <source>
        <strain evidence="2">PS896</strain>
    </source>
</reference>
<dbReference type="RefSeq" id="WP_064392253.1">
    <property type="nucleotide sequence ID" value="NZ_CABVIN010000013.1"/>
</dbReference>
<evidence type="ECO:0000313" key="3">
    <source>
        <dbReference type="Proteomes" id="UP000377224"/>
    </source>
</evidence>
<dbReference type="AlphaFoldDB" id="A0A5E7Q145"/>
<dbReference type="Pfam" id="PF01471">
    <property type="entry name" value="PG_binding_1"/>
    <property type="match status" value="1"/>
</dbReference>
<evidence type="ECO:0000313" key="2">
    <source>
        <dbReference type="EMBL" id="VVP55551.1"/>
    </source>
</evidence>
<dbReference type="Gene3D" id="1.10.101.10">
    <property type="entry name" value="PGBD-like superfamily/PGBD"/>
    <property type="match status" value="1"/>
</dbReference>
<dbReference type="Gene3D" id="2.60.40.10">
    <property type="entry name" value="Immunoglobulins"/>
    <property type="match status" value="1"/>
</dbReference>
<sequence>MTQISSLANADGAAMALPQTHSNSIAVSCAARSNLRQAIEVQVVGEDGAPLEGVAVELKKGATQVMTSRTRLDGVARFEPLDHGSYEIGLTELDAGAWEPAGTSALIMSTVTASEPDWRPLAPTSHPAFTHSAIQGECIARLAHRFGFFPATIWGHKRNLDLADKRRDQNVLYRGDEIYIPEKQSKRIDGIVGRRYVLKRKGIPEVLRLRFLRNGRARVDEPYQLALTSADGAAYVDRCGVIDRDGYILAFVSPAITLAKVTLGQGALAEVHRFRVSHLNPIDTVSGVKGRLQSLGYYTGTIDEMIDEALHSAVAAFQTDNRITADGDATEKAFVSALKRVYGS</sequence>